<dbReference type="Gene3D" id="1.10.10.60">
    <property type="entry name" value="Homeodomain-like"/>
    <property type="match status" value="1"/>
</dbReference>
<evidence type="ECO:0000313" key="2">
    <source>
        <dbReference type="Proteomes" id="UP000631421"/>
    </source>
</evidence>
<protein>
    <submittedName>
        <fullName evidence="1">Helix-turn-helix domain-containing protein</fullName>
    </submittedName>
</protein>
<gene>
    <name evidence="1" type="ORF">H6F44_17505</name>
</gene>
<reference evidence="1" key="2">
    <citation type="submission" date="2020-08" db="EMBL/GenBank/DDBJ databases">
        <authorList>
            <person name="Chen M."/>
            <person name="Teng W."/>
            <person name="Zhao L."/>
            <person name="Hu C."/>
            <person name="Zhou Y."/>
            <person name="Han B."/>
            <person name="Song L."/>
            <person name="Shu W."/>
        </authorList>
    </citation>
    <scope>NUCLEOTIDE SEQUENCE</scope>
    <source>
        <strain evidence="1">FACHB-1277</strain>
    </source>
</reference>
<sequence>MAVKLALDDKQTILRLYRDSGATTTQLAKQFGISTSTVVRLLQELMPAEEYRQLVTKKKADGKKGARSNFDIGDFQINQLALITEDLSNNISVNSDDDEIELEEVDNLASLDLDSNLDLNLMDVSINGDSDDQGDENIDSLLDEDLDEDDLDEDDLVDEDNLDLDLDELDFADEDGDTSLAMFTELQGHHNAGDRLEILPLDEAELPIICYIVVDRIAEIITRPLKDFKDLGAIPLEENQSKTIPIFDNHRVAKRFSHSNQRVIKFPSDLIHITRNQLIRKGITRILFSGQVYALN</sequence>
<name>A0A926UW19_9CYAN</name>
<keyword evidence="2" id="KW-1185">Reference proteome</keyword>
<organism evidence="1 2">
    <name type="scientific">Pseudanabaena cinerea FACHB-1277</name>
    <dbReference type="NCBI Taxonomy" id="2949581"/>
    <lineage>
        <taxon>Bacteria</taxon>
        <taxon>Bacillati</taxon>
        <taxon>Cyanobacteriota</taxon>
        <taxon>Cyanophyceae</taxon>
        <taxon>Pseudanabaenales</taxon>
        <taxon>Pseudanabaenaceae</taxon>
        <taxon>Pseudanabaena</taxon>
        <taxon>Pseudanabaena cinerea</taxon>
    </lineage>
</organism>
<dbReference type="RefSeq" id="WP_190352321.1">
    <property type="nucleotide sequence ID" value="NZ_JACJPY010000071.1"/>
</dbReference>
<reference evidence="1" key="1">
    <citation type="journal article" date="2015" name="ISME J.">
        <title>Draft Genome Sequence of Streptomyces incarnatus NRRL8089, which Produces the Nucleoside Antibiotic Sinefungin.</title>
        <authorList>
            <person name="Oshima K."/>
            <person name="Hattori M."/>
            <person name="Shimizu H."/>
            <person name="Fukuda K."/>
            <person name="Nemoto M."/>
            <person name="Inagaki K."/>
            <person name="Tamura T."/>
        </authorList>
    </citation>
    <scope>NUCLEOTIDE SEQUENCE</scope>
    <source>
        <strain evidence="1">FACHB-1277</strain>
    </source>
</reference>
<dbReference type="Proteomes" id="UP000631421">
    <property type="component" value="Unassembled WGS sequence"/>
</dbReference>
<dbReference type="AlphaFoldDB" id="A0A926UW19"/>
<accession>A0A926UW19</accession>
<dbReference type="EMBL" id="JACJPY010000071">
    <property type="protein sequence ID" value="MBD2151906.1"/>
    <property type="molecule type" value="Genomic_DNA"/>
</dbReference>
<comment type="caution">
    <text evidence="1">The sequence shown here is derived from an EMBL/GenBank/DDBJ whole genome shotgun (WGS) entry which is preliminary data.</text>
</comment>
<dbReference type="Pfam" id="PF13384">
    <property type="entry name" value="HTH_23"/>
    <property type="match status" value="1"/>
</dbReference>
<proteinExistence type="predicted"/>
<evidence type="ECO:0000313" key="1">
    <source>
        <dbReference type="EMBL" id="MBD2151906.1"/>
    </source>
</evidence>